<evidence type="ECO:0000256" key="1">
    <source>
        <dbReference type="ARBA" id="ARBA00012417"/>
    </source>
</evidence>
<dbReference type="PANTHER" id="PTHR10133">
    <property type="entry name" value="DNA POLYMERASE I"/>
    <property type="match status" value="1"/>
</dbReference>
<evidence type="ECO:0000313" key="7">
    <source>
        <dbReference type="EMBL" id="KRT79781.1"/>
    </source>
</evidence>
<keyword evidence="3" id="KW-0548">Nucleotidyltransferase</keyword>
<dbReference type="Gene3D" id="1.10.150.20">
    <property type="entry name" value="5' to 3' exonuclease, C-terminal subdomain"/>
    <property type="match status" value="1"/>
</dbReference>
<dbReference type="EC" id="2.7.7.7" evidence="1"/>
<dbReference type="PRINTS" id="PR00868">
    <property type="entry name" value="DNAPOLI"/>
</dbReference>
<dbReference type="Pfam" id="PF00476">
    <property type="entry name" value="DNA_pol_A"/>
    <property type="match status" value="1"/>
</dbReference>
<dbReference type="OrthoDB" id="275278at2759"/>
<evidence type="ECO:0000256" key="3">
    <source>
        <dbReference type="ARBA" id="ARBA00022695"/>
    </source>
</evidence>
<dbReference type="FunFam" id="1.10.150.20:FF:000002">
    <property type="entry name" value="DNA polymerase I"/>
    <property type="match status" value="1"/>
</dbReference>
<dbReference type="GO" id="GO:0003887">
    <property type="term" value="F:DNA-directed DNA polymerase activity"/>
    <property type="evidence" value="ECO:0007669"/>
    <property type="project" value="UniProtKB-KW"/>
</dbReference>
<dbReference type="GO" id="GO:0097681">
    <property type="term" value="P:double-strand break repair via alternative nonhomologous end joining"/>
    <property type="evidence" value="ECO:0007669"/>
    <property type="project" value="TreeGrafter"/>
</dbReference>
<dbReference type="PANTHER" id="PTHR10133:SF62">
    <property type="entry name" value="DNA POLYMERASE THETA"/>
    <property type="match status" value="1"/>
</dbReference>
<dbReference type="SUPFAM" id="SSF56672">
    <property type="entry name" value="DNA/RNA polymerases"/>
    <property type="match status" value="1"/>
</dbReference>
<dbReference type="SMART" id="SM00482">
    <property type="entry name" value="POLAc"/>
    <property type="match status" value="1"/>
</dbReference>
<dbReference type="AlphaFoldDB" id="A0A0T6AY64"/>
<dbReference type="Proteomes" id="UP000051574">
    <property type="component" value="Unassembled WGS sequence"/>
</dbReference>
<evidence type="ECO:0000256" key="5">
    <source>
        <dbReference type="ARBA" id="ARBA00049244"/>
    </source>
</evidence>
<dbReference type="Gene3D" id="3.30.70.370">
    <property type="match status" value="1"/>
</dbReference>
<accession>A0A0T6AY64</accession>
<proteinExistence type="predicted"/>
<comment type="caution">
    <text evidence="7">The sequence shown here is derived from an EMBL/GenBank/DDBJ whole genome shotgun (WGS) entry which is preliminary data.</text>
</comment>
<dbReference type="PROSITE" id="PS00447">
    <property type="entry name" value="DNA_POLYMERASE_A"/>
    <property type="match status" value="1"/>
</dbReference>
<name>A0A0T6AY64_9SCAR</name>
<evidence type="ECO:0000259" key="6">
    <source>
        <dbReference type="SMART" id="SM00482"/>
    </source>
</evidence>
<dbReference type="GO" id="GO:0006261">
    <property type="term" value="P:DNA-templated DNA replication"/>
    <property type="evidence" value="ECO:0007669"/>
    <property type="project" value="InterPro"/>
</dbReference>
<comment type="catalytic activity">
    <reaction evidence="5">
        <text>DNA(n) + a 2'-deoxyribonucleoside 5'-triphosphate = DNA(n+1) + diphosphate</text>
        <dbReference type="Rhea" id="RHEA:22508"/>
        <dbReference type="Rhea" id="RHEA-COMP:17339"/>
        <dbReference type="Rhea" id="RHEA-COMP:17340"/>
        <dbReference type="ChEBI" id="CHEBI:33019"/>
        <dbReference type="ChEBI" id="CHEBI:61560"/>
        <dbReference type="ChEBI" id="CHEBI:173112"/>
        <dbReference type="EC" id="2.7.7.7"/>
    </reaction>
</comment>
<protein>
    <recommendedName>
        <fullName evidence="1">DNA-directed DNA polymerase</fullName>
        <ecNumber evidence="1">2.7.7.7</ecNumber>
    </recommendedName>
</protein>
<dbReference type="InterPro" id="IPR002298">
    <property type="entry name" value="DNA_polymerase_A"/>
</dbReference>
<keyword evidence="8" id="KW-1185">Reference proteome</keyword>
<dbReference type="InterPro" id="IPR001098">
    <property type="entry name" value="DNA-dir_DNA_pol_A_palm_dom"/>
</dbReference>
<sequence>MRQRAKQICYGIIYGMGIKALSEQLNSSEEEATSFLNKFHKKYASITTYIKQVISQCKEEGYVATIAGRRRYLPNINSHHPASRSHAERQAVNTIIQGSAADIAKNAMVLIENHIQDKFRASKHKPKLILQLHDEFLYETPEKYANTLAKILKNCMENSVQLDVPFPVKIKQGKSWGS</sequence>
<dbReference type="GO" id="GO:0003677">
    <property type="term" value="F:DNA binding"/>
    <property type="evidence" value="ECO:0007669"/>
    <property type="project" value="InterPro"/>
</dbReference>
<evidence type="ECO:0000256" key="2">
    <source>
        <dbReference type="ARBA" id="ARBA00022679"/>
    </source>
</evidence>
<gene>
    <name evidence="7" type="ORF">AMK59_6608</name>
</gene>
<feature type="domain" description="DNA-directed DNA polymerase family A palm" evidence="6">
    <location>
        <begin position="1"/>
        <end position="144"/>
    </location>
</feature>
<reference evidence="7 8" key="1">
    <citation type="submission" date="2015-09" db="EMBL/GenBank/DDBJ databases">
        <title>Draft genome of the scarab beetle Oryctes borbonicus.</title>
        <authorList>
            <person name="Meyer J.M."/>
            <person name="Markov G.V."/>
            <person name="Baskaran P."/>
            <person name="Herrmann M."/>
            <person name="Sommer R.J."/>
            <person name="Roedelsperger C."/>
        </authorList>
    </citation>
    <scope>NUCLEOTIDE SEQUENCE [LARGE SCALE GENOMIC DNA]</scope>
    <source>
        <strain evidence="7">OB123</strain>
        <tissue evidence="7">Whole animal</tissue>
    </source>
</reference>
<dbReference type="EMBL" id="LJIG01022586">
    <property type="protein sequence ID" value="KRT79781.1"/>
    <property type="molecule type" value="Genomic_DNA"/>
</dbReference>
<feature type="non-terminal residue" evidence="7">
    <location>
        <position position="178"/>
    </location>
</feature>
<dbReference type="InterPro" id="IPR019760">
    <property type="entry name" value="DNA-dir_DNA_pol_A_CS"/>
</dbReference>
<dbReference type="InterPro" id="IPR043502">
    <property type="entry name" value="DNA/RNA_pol_sf"/>
</dbReference>
<organism evidence="7 8">
    <name type="scientific">Oryctes borbonicus</name>
    <dbReference type="NCBI Taxonomy" id="1629725"/>
    <lineage>
        <taxon>Eukaryota</taxon>
        <taxon>Metazoa</taxon>
        <taxon>Ecdysozoa</taxon>
        <taxon>Arthropoda</taxon>
        <taxon>Hexapoda</taxon>
        <taxon>Insecta</taxon>
        <taxon>Pterygota</taxon>
        <taxon>Neoptera</taxon>
        <taxon>Endopterygota</taxon>
        <taxon>Coleoptera</taxon>
        <taxon>Polyphaga</taxon>
        <taxon>Scarabaeiformia</taxon>
        <taxon>Scarabaeidae</taxon>
        <taxon>Dynastinae</taxon>
        <taxon>Oryctes</taxon>
    </lineage>
</organism>
<evidence type="ECO:0000256" key="4">
    <source>
        <dbReference type="ARBA" id="ARBA00022932"/>
    </source>
</evidence>
<keyword evidence="2" id="KW-0808">Transferase</keyword>
<evidence type="ECO:0000313" key="8">
    <source>
        <dbReference type="Proteomes" id="UP000051574"/>
    </source>
</evidence>
<keyword evidence="4" id="KW-0239">DNA-directed DNA polymerase</keyword>